<gene>
    <name evidence="7" type="primary">LOC106967211</name>
</gene>
<dbReference type="Gene3D" id="2.20.25.100">
    <property type="entry name" value="Zn-binding ribosomal proteins"/>
    <property type="match status" value="1"/>
</dbReference>
<keyword evidence="6" id="KW-1185">Reference proteome</keyword>
<organism evidence="6 7">
    <name type="scientific">Acinonyx jubatus</name>
    <name type="common">Cheetah</name>
    <dbReference type="NCBI Taxonomy" id="32536"/>
    <lineage>
        <taxon>Eukaryota</taxon>
        <taxon>Metazoa</taxon>
        <taxon>Chordata</taxon>
        <taxon>Craniata</taxon>
        <taxon>Vertebrata</taxon>
        <taxon>Euteleostomi</taxon>
        <taxon>Mammalia</taxon>
        <taxon>Eutheria</taxon>
        <taxon>Laurasiatheria</taxon>
        <taxon>Carnivora</taxon>
        <taxon>Feliformia</taxon>
        <taxon>Felidae</taxon>
        <taxon>Felinae</taxon>
        <taxon>Acinonyx</taxon>
    </lineage>
</organism>
<comment type="cofactor">
    <cofactor evidence="1">
        <name>Zn(2+)</name>
        <dbReference type="ChEBI" id="CHEBI:29105"/>
    </cofactor>
</comment>
<comment type="similarity">
    <text evidence="2">Belongs to the eukaryotic ribosomal protein eS27 family.</text>
</comment>
<dbReference type="Proteomes" id="UP001652583">
    <property type="component" value="Chromosome D2"/>
</dbReference>
<reference evidence="7" key="1">
    <citation type="submission" date="2025-08" db="UniProtKB">
        <authorList>
            <consortium name="RefSeq"/>
        </authorList>
    </citation>
    <scope>IDENTIFICATION</scope>
    <source>
        <tissue evidence="7">Blood</tissue>
    </source>
</reference>
<evidence type="ECO:0000256" key="4">
    <source>
        <dbReference type="ARBA" id="ARBA00022980"/>
    </source>
</evidence>
<dbReference type="RefSeq" id="XP_026918054.1">
    <property type="nucleotide sequence ID" value="XM_027062253.2"/>
</dbReference>
<dbReference type="GeneID" id="106967211"/>
<dbReference type="PANTHER" id="PTHR11594">
    <property type="entry name" value="40S RIBOSOMAL PROTEIN S27"/>
    <property type="match status" value="1"/>
</dbReference>
<dbReference type="SUPFAM" id="SSF57829">
    <property type="entry name" value="Zn-binding ribosomal proteins"/>
    <property type="match status" value="1"/>
</dbReference>
<dbReference type="GO" id="GO:0003735">
    <property type="term" value="F:structural constituent of ribosome"/>
    <property type="evidence" value="ECO:0007669"/>
    <property type="project" value="InterPro"/>
</dbReference>
<name>A0A6J1ZN21_ACIJB</name>
<evidence type="ECO:0000256" key="1">
    <source>
        <dbReference type="ARBA" id="ARBA00001947"/>
    </source>
</evidence>
<dbReference type="GO" id="GO:0006412">
    <property type="term" value="P:translation"/>
    <property type="evidence" value="ECO:0007669"/>
    <property type="project" value="InterPro"/>
</dbReference>
<keyword evidence="5" id="KW-0687">Ribonucleoprotein</keyword>
<dbReference type="InterPro" id="IPR023407">
    <property type="entry name" value="Ribosomal_eS27_Zn-bd_dom_sf"/>
</dbReference>
<evidence type="ECO:0000313" key="7">
    <source>
        <dbReference type="RefSeq" id="XP_026918054.1"/>
    </source>
</evidence>
<dbReference type="KEGG" id="aju:106967211"/>
<dbReference type="InterPro" id="IPR000592">
    <property type="entry name" value="Ribosomal_eS27"/>
</dbReference>
<keyword evidence="4" id="KW-0689">Ribosomal protein</keyword>
<evidence type="ECO:0000256" key="3">
    <source>
        <dbReference type="ARBA" id="ARBA00022833"/>
    </source>
</evidence>
<dbReference type="AlphaFoldDB" id="A0A6J1ZN21"/>
<keyword evidence="3" id="KW-0862">Zinc</keyword>
<evidence type="ECO:0000313" key="6">
    <source>
        <dbReference type="Proteomes" id="UP001652583"/>
    </source>
</evidence>
<evidence type="ECO:0000256" key="2">
    <source>
        <dbReference type="ARBA" id="ARBA00010919"/>
    </source>
</evidence>
<protein>
    <submittedName>
        <fullName evidence="7">40S ribosomal protein S27-like</fullName>
    </submittedName>
</protein>
<proteinExistence type="inferred from homology"/>
<dbReference type="GO" id="GO:1990904">
    <property type="term" value="C:ribonucleoprotein complex"/>
    <property type="evidence" value="ECO:0007669"/>
    <property type="project" value="UniProtKB-KW"/>
</dbReference>
<accession>A0A6J1ZN21</accession>
<sequence length="50" mass="5572">MARKCPGYYKITTIFSQAQMVVCMLTLSTVLCQPTGGKVTEGCSFRQKQH</sequence>
<evidence type="ECO:0000256" key="5">
    <source>
        <dbReference type="ARBA" id="ARBA00023274"/>
    </source>
</evidence>
<dbReference type="Pfam" id="PF01667">
    <property type="entry name" value="Ribosomal_S27e"/>
    <property type="match status" value="1"/>
</dbReference>
<dbReference type="GO" id="GO:0005840">
    <property type="term" value="C:ribosome"/>
    <property type="evidence" value="ECO:0007669"/>
    <property type="project" value="UniProtKB-KW"/>
</dbReference>
<dbReference type="InterPro" id="IPR011332">
    <property type="entry name" value="Ribosomal_zn-bd"/>
</dbReference>